<organism evidence="2 3">
    <name type="scientific">Cnuibacter physcomitrellae</name>
    <dbReference type="NCBI Taxonomy" id="1619308"/>
    <lineage>
        <taxon>Bacteria</taxon>
        <taxon>Bacillati</taxon>
        <taxon>Actinomycetota</taxon>
        <taxon>Actinomycetes</taxon>
        <taxon>Micrococcales</taxon>
        <taxon>Microbacteriaceae</taxon>
        <taxon>Cnuibacter</taxon>
    </lineage>
</organism>
<dbReference type="Pfam" id="PF06283">
    <property type="entry name" value="ThuA"/>
    <property type="match status" value="1"/>
</dbReference>
<evidence type="ECO:0000313" key="3">
    <source>
        <dbReference type="Proteomes" id="UP000192775"/>
    </source>
</evidence>
<dbReference type="KEGG" id="cphy:B5808_04460"/>
<reference evidence="2 3" key="1">
    <citation type="submission" date="2017-04" db="EMBL/GenBank/DDBJ databases">
        <authorList>
            <person name="Afonso C.L."/>
            <person name="Miller P.J."/>
            <person name="Scott M.A."/>
            <person name="Spackman E."/>
            <person name="Goraichik I."/>
            <person name="Dimitrov K.M."/>
            <person name="Suarez D.L."/>
            <person name="Swayne D.E."/>
        </authorList>
    </citation>
    <scope>NUCLEOTIDE SEQUENCE [LARGE SCALE GENOMIC DNA]</scope>
    <source>
        <strain evidence="3">XA(T)</strain>
    </source>
</reference>
<protein>
    <recommendedName>
        <fullName evidence="1">ThuA-like domain-containing protein</fullName>
    </recommendedName>
</protein>
<dbReference type="SUPFAM" id="SSF52317">
    <property type="entry name" value="Class I glutamine amidotransferase-like"/>
    <property type="match status" value="1"/>
</dbReference>
<evidence type="ECO:0000313" key="2">
    <source>
        <dbReference type="EMBL" id="ARJ04559.1"/>
    </source>
</evidence>
<dbReference type="PANTHER" id="PTHR40469">
    <property type="entry name" value="SECRETED GLYCOSYL HYDROLASE"/>
    <property type="match status" value="1"/>
</dbReference>
<dbReference type="STRING" id="1619308.B5808_04460"/>
<dbReference type="Gene3D" id="3.40.50.880">
    <property type="match status" value="1"/>
</dbReference>
<sequence>MSEGSGRSQRALLLCGAGRYADPWHPFDVTAGRLAELLCDEGLTVEVTGEVDDRMAALADSDDVDLLVLDIGDPALAGRLDPEADERGRTGLLAYLRRGRPLLAMHVSSTSLRGVPEWEEILGAVWVRGRSFHPEYGEGRVLVHGDRHEVATGLSDFDVVDELYTELRVRPDVVPVATHLHDGREHPLIWPRTFGDARVVYDALGHDAASFDAPVHREILSRSVRWLLDRPR</sequence>
<proteinExistence type="predicted"/>
<accession>A0A1X9LN61</accession>
<evidence type="ECO:0000259" key="1">
    <source>
        <dbReference type="Pfam" id="PF06283"/>
    </source>
</evidence>
<dbReference type="AlphaFoldDB" id="A0A1X9LN61"/>
<dbReference type="InterPro" id="IPR029062">
    <property type="entry name" value="Class_I_gatase-like"/>
</dbReference>
<keyword evidence="3" id="KW-1185">Reference proteome</keyword>
<dbReference type="RefSeq" id="WP_085018700.1">
    <property type="nucleotide sequence ID" value="NZ_BMHD01000001.1"/>
</dbReference>
<feature type="domain" description="ThuA-like" evidence="1">
    <location>
        <begin position="34"/>
        <end position="226"/>
    </location>
</feature>
<dbReference type="EMBL" id="CP020715">
    <property type="protein sequence ID" value="ARJ04559.1"/>
    <property type="molecule type" value="Genomic_DNA"/>
</dbReference>
<name>A0A1X9LN61_9MICO</name>
<gene>
    <name evidence="2" type="ORF">B5808_04460</name>
</gene>
<dbReference type="InterPro" id="IPR029010">
    <property type="entry name" value="ThuA-like"/>
</dbReference>
<dbReference type="PANTHER" id="PTHR40469:SF2">
    <property type="entry name" value="GALACTOSE-BINDING DOMAIN-LIKE SUPERFAMILY PROTEIN"/>
    <property type="match status" value="1"/>
</dbReference>
<dbReference type="Proteomes" id="UP000192775">
    <property type="component" value="Chromosome"/>
</dbReference>